<organism evidence="1 2">
    <name type="scientific">Wuchereria bancrofti</name>
    <dbReference type="NCBI Taxonomy" id="6293"/>
    <lineage>
        <taxon>Eukaryota</taxon>
        <taxon>Metazoa</taxon>
        <taxon>Ecdysozoa</taxon>
        <taxon>Nematoda</taxon>
        <taxon>Chromadorea</taxon>
        <taxon>Rhabditida</taxon>
        <taxon>Spirurina</taxon>
        <taxon>Spiruromorpha</taxon>
        <taxon>Filarioidea</taxon>
        <taxon>Onchocercidae</taxon>
        <taxon>Wuchereria</taxon>
    </lineage>
</organism>
<comment type="caution">
    <text evidence="1">The sequence shown here is derived from an EMBL/GenBank/DDBJ whole genome shotgun (WGS) entry which is preliminary data.</text>
</comment>
<name>J9A9X7_WUCBA</name>
<gene>
    <name evidence="1" type="ORF">WUBG_18332</name>
</gene>
<sequence length="66" mass="7974">FLTNMNLFCQKNAWLQLADCHMQNFTTRFLVQHRCIDVLATRWLVACSRRKTVIWAGKYDDCRHRE</sequence>
<evidence type="ECO:0000313" key="2">
    <source>
        <dbReference type="Proteomes" id="UP000004810"/>
    </source>
</evidence>
<dbReference type="EMBL" id="ADBV01020652">
    <property type="protein sequence ID" value="EJW70760.1"/>
    <property type="molecule type" value="Genomic_DNA"/>
</dbReference>
<feature type="non-terminal residue" evidence="1">
    <location>
        <position position="66"/>
    </location>
</feature>
<protein>
    <submittedName>
        <fullName evidence="1">Uncharacterized protein</fullName>
    </submittedName>
</protein>
<accession>J9A9X7</accession>
<reference evidence="2" key="1">
    <citation type="submission" date="2012-08" db="EMBL/GenBank/DDBJ databases">
        <title>The Genome Sequence of Wuchereria bancrofti.</title>
        <authorList>
            <person name="Nutman T.B."/>
            <person name="Fink D.L."/>
            <person name="Russ C."/>
            <person name="Young S."/>
            <person name="Zeng Q."/>
            <person name="Koehrsen M."/>
            <person name="Alvarado L."/>
            <person name="Berlin A."/>
            <person name="Chapman S.B."/>
            <person name="Chen Z."/>
            <person name="Freedman E."/>
            <person name="Gellesch M."/>
            <person name="Goldberg J."/>
            <person name="Griggs A."/>
            <person name="Gujja S."/>
            <person name="Heilman E.R."/>
            <person name="Heiman D."/>
            <person name="Hepburn T."/>
            <person name="Howarth C."/>
            <person name="Jen D."/>
            <person name="Larson L."/>
            <person name="Lewis B."/>
            <person name="Mehta T."/>
            <person name="Park D."/>
            <person name="Pearson M."/>
            <person name="Roberts A."/>
            <person name="Saif S."/>
            <person name="Shea T."/>
            <person name="Shenoy N."/>
            <person name="Sisk P."/>
            <person name="Stolte C."/>
            <person name="Sykes S."/>
            <person name="Walk T."/>
            <person name="White J."/>
            <person name="Yandava C."/>
            <person name="Haas B."/>
            <person name="Henn M.R."/>
            <person name="Nusbaum C."/>
            <person name="Birren B."/>
        </authorList>
    </citation>
    <scope>NUCLEOTIDE SEQUENCE [LARGE SCALE GENOMIC DNA]</scope>
    <source>
        <strain evidence="2">NA</strain>
    </source>
</reference>
<evidence type="ECO:0000313" key="1">
    <source>
        <dbReference type="EMBL" id="EJW70760.1"/>
    </source>
</evidence>
<feature type="non-terminal residue" evidence="1">
    <location>
        <position position="1"/>
    </location>
</feature>
<proteinExistence type="predicted"/>
<dbReference type="Proteomes" id="UP000004810">
    <property type="component" value="Unassembled WGS sequence"/>
</dbReference>
<dbReference type="AlphaFoldDB" id="J9A9X7"/>